<evidence type="ECO:0000313" key="1">
    <source>
        <dbReference type="EMBL" id="OHT12107.1"/>
    </source>
</evidence>
<comment type="caution">
    <text evidence="1">The sequence shown here is derived from an EMBL/GenBank/DDBJ whole genome shotgun (WGS) entry which is preliminary data.</text>
</comment>
<proteinExistence type="predicted"/>
<sequence>MILVFFSFIFETNSWFWNENFHYWEYDNHLLYWSVQGNYLNISANSESIIEVDELPQITKNMSIHNIKSFLSYEVGINFTESEMIQKKMKIVNNLKSSASSFNVKDISSVFYELPNSQKTEENFYNFEVEKKSHILNIIKIDKENVTIKVKTIRALMNVRKAILHKKNVSLSAFYNSRFGFSCNFKPKVINKSNSYIITRFYSCDWKCEAGMIVNSQYEAYKWEFDEFLNQSEVNHYFELLGKEIDHKMVLRQRLKMMRNIKHLENH</sequence>
<dbReference type="Proteomes" id="UP000179807">
    <property type="component" value="Unassembled WGS sequence"/>
</dbReference>
<protein>
    <submittedName>
        <fullName evidence="1">Uncharacterized protein</fullName>
    </submittedName>
</protein>
<organism evidence="1 2">
    <name type="scientific">Tritrichomonas foetus</name>
    <dbReference type="NCBI Taxonomy" id="1144522"/>
    <lineage>
        <taxon>Eukaryota</taxon>
        <taxon>Metamonada</taxon>
        <taxon>Parabasalia</taxon>
        <taxon>Tritrichomonadida</taxon>
        <taxon>Tritrichomonadidae</taxon>
        <taxon>Tritrichomonas</taxon>
    </lineage>
</organism>
<keyword evidence="2" id="KW-1185">Reference proteome</keyword>
<dbReference type="EMBL" id="MLAK01000571">
    <property type="protein sequence ID" value="OHT12107.1"/>
    <property type="molecule type" value="Genomic_DNA"/>
</dbReference>
<dbReference type="RefSeq" id="XP_068365243.1">
    <property type="nucleotide sequence ID" value="XM_068491486.1"/>
</dbReference>
<dbReference type="GeneID" id="94826190"/>
<gene>
    <name evidence="1" type="ORF">TRFO_03733</name>
</gene>
<dbReference type="VEuPathDB" id="TrichDB:TRFO_03733"/>
<evidence type="ECO:0000313" key="2">
    <source>
        <dbReference type="Proteomes" id="UP000179807"/>
    </source>
</evidence>
<name>A0A1J4KLL4_9EUKA</name>
<dbReference type="AlphaFoldDB" id="A0A1J4KLL4"/>
<accession>A0A1J4KLL4</accession>
<reference evidence="1" key="1">
    <citation type="submission" date="2016-10" db="EMBL/GenBank/DDBJ databases">
        <authorList>
            <person name="Benchimol M."/>
            <person name="Almeida L.G."/>
            <person name="Vasconcelos A.T."/>
            <person name="Perreira-Neves A."/>
            <person name="Rosa I.A."/>
            <person name="Tasca T."/>
            <person name="Bogo M.R."/>
            <person name="de Souza W."/>
        </authorList>
    </citation>
    <scope>NUCLEOTIDE SEQUENCE [LARGE SCALE GENOMIC DNA]</scope>
    <source>
        <strain evidence="1">K</strain>
    </source>
</reference>